<protein>
    <submittedName>
        <fullName evidence="2">Uroporphyrinogen-III synthase</fullName>
    </submittedName>
</protein>
<evidence type="ECO:0000259" key="1">
    <source>
        <dbReference type="Pfam" id="PF02602"/>
    </source>
</evidence>
<keyword evidence="3" id="KW-1185">Reference proteome</keyword>
<proteinExistence type="predicted"/>
<dbReference type="SUPFAM" id="SSF69618">
    <property type="entry name" value="HemD-like"/>
    <property type="match status" value="1"/>
</dbReference>
<dbReference type="Proteomes" id="UP000652219">
    <property type="component" value="Unassembled WGS sequence"/>
</dbReference>
<dbReference type="PANTHER" id="PTHR12390:SF0">
    <property type="entry name" value="UROPORPHYRINOGEN-III SYNTHASE"/>
    <property type="match status" value="1"/>
</dbReference>
<comment type="caution">
    <text evidence="2">The sequence shown here is derived from an EMBL/GenBank/DDBJ whole genome shotgun (WGS) entry which is preliminary data.</text>
</comment>
<dbReference type="PANTHER" id="PTHR12390">
    <property type="entry name" value="UROPORPHYRINOGEN III SYNTHASE"/>
    <property type="match status" value="1"/>
</dbReference>
<dbReference type="GO" id="GO:0004852">
    <property type="term" value="F:uroporphyrinogen-III synthase activity"/>
    <property type="evidence" value="ECO:0007669"/>
    <property type="project" value="InterPro"/>
</dbReference>
<dbReference type="InterPro" id="IPR039793">
    <property type="entry name" value="UROS/Hem4"/>
</dbReference>
<name>A0A8H6N135_9PEZI</name>
<dbReference type="GO" id="GO:0005829">
    <property type="term" value="C:cytosol"/>
    <property type="evidence" value="ECO:0007669"/>
    <property type="project" value="TreeGrafter"/>
</dbReference>
<gene>
    <name evidence="2" type="ORF">CSOJ01_03427</name>
</gene>
<dbReference type="Gene3D" id="3.40.50.10090">
    <property type="match status" value="2"/>
</dbReference>
<dbReference type="AlphaFoldDB" id="A0A8H6N135"/>
<dbReference type="FunFam" id="3.40.50.10090:FF:000011">
    <property type="entry name" value="Uroporphyrinogen-III synthase (UroS), putative"/>
    <property type="match status" value="1"/>
</dbReference>
<feature type="domain" description="Tetrapyrrole biosynthesis uroporphyrinogen III synthase" evidence="1">
    <location>
        <begin position="37"/>
        <end position="306"/>
    </location>
</feature>
<evidence type="ECO:0000313" key="3">
    <source>
        <dbReference type="Proteomes" id="UP000652219"/>
    </source>
</evidence>
<reference evidence="2 3" key="1">
    <citation type="journal article" date="2020" name="Phytopathology">
        <title>Genome Sequence Resources of Colletotrichum truncatum, C. plurivorum, C. musicola, and C. sojae: Four Species Pathogenic to Soybean (Glycine max).</title>
        <authorList>
            <person name="Rogerio F."/>
            <person name="Boufleur T.R."/>
            <person name="Ciampi-Guillardi M."/>
            <person name="Sukno S.A."/>
            <person name="Thon M.R."/>
            <person name="Massola Junior N.S."/>
            <person name="Baroncelli R."/>
        </authorList>
    </citation>
    <scope>NUCLEOTIDE SEQUENCE [LARGE SCALE GENOMIC DNA]</scope>
    <source>
        <strain evidence="2 3">LFN0009</strain>
    </source>
</reference>
<dbReference type="EMBL" id="WIGN01000034">
    <property type="protein sequence ID" value="KAF6815540.1"/>
    <property type="molecule type" value="Genomic_DNA"/>
</dbReference>
<dbReference type="InterPro" id="IPR003754">
    <property type="entry name" value="4pyrrol_synth_uPrphyn_synth"/>
</dbReference>
<dbReference type="GO" id="GO:0006782">
    <property type="term" value="P:protoporphyrinogen IX biosynthetic process"/>
    <property type="evidence" value="ECO:0007669"/>
    <property type="project" value="UniProtKB-UniPathway"/>
</dbReference>
<dbReference type="InterPro" id="IPR036108">
    <property type="entry name" value="4pyrrol_syn_uPrphyn_synt_sf"/>
</dbReference>
<evidence type="ECO:0000313" key="2">
    <source>
        <dbReference type="EMBL" id="KAF6815540.1"/>
    </source>
</evidence>
<dbReference type="GO" id="GO:0006780">
    <property type="term" value="P:uroporphyrinogen III biosynthetic process"/>
    <property type="evidence" value="ECO:0007669"/>
    <property type="project" value="InterPro"/>
</dbReference>
<organism evidence="2 3">
    <name type="scientific">Colletotrichum sojae</name>
    <dbReference type="NCBI Taxonomy" id="2175907"/>
    <lineage>
        <taxon>Eukaryota</taxon>
        <taxon>Fungi</taxon>
        <taxon>Dikarya</taxon>
        <taxon>Ascomycota</taxon>
        <taxon>Pezizomycotina</taxon>
        <taxon>Sordariomycetes</taxon>
        <taxon>Hypocreomycetidae</taxon>
        <taxon>Glomerellales</taxon>
        <taxon>Glomerellaceae</taxon>
        <taxon>Colletotrichum</taxon>
        <taxon>Colletotrichum orchidearum species complex</taxon>
    </lineage>
</organism>
<dbReference type="UniPathway" id="UPA00251">
    <property type="reaction ID" value="UER00320"/>
</dbReference>
<dbReference type="Pfam" id="PF02602">
    <property type="entry name" value="HEM4"/>
    <property type="match status" value="1"/>
</dbReference>
<accession>A0A8H6N135</accession>
<sequence>MAIPSSSTTLRVPVLLLKTKSTPGDSYDDLFSCHQNEHAFEPTFVPVLHHNFHEPGMTKLSEVLHRRVIHDAPDASYGGLIFTSQRAVEAFAKLVHDNPEQKCTLIVSSDAGMGWPHLQDVPVYSVGPATTRALRAIGQEPPLQVFGEHTGNGDALAKFILDHYGQWYQTRQVKPPLLFLVGEQRRDIVPKTLMDPSLAIGRLIQVDELVVYGTGTMKSFPRDFANVLQATETSLVRWVVVFSPTGCDDMLRGLGMLNDTTGKVTKGGLEERKTFIATIGPTTRDYLRRTFDVEPDVCAEEPTPEGVKQGIMQFMANNIVSQDLVI</sequence>
<dbReference type="CDD" id="cd06578">
    <property type="entry name" value="HemD"/>
    <property type="match status" value="1"/>
</dbReference>